<feature type="binding site" evidence="18">
    <location>
        <begin position="7"/>
        <end position="10"/>
    </location>
    <ligand>
        <name>UDP-N-acetyl-alpha-D-glucosamine</name>
        <dbReference type="ChEBI" id="CHEBI:57705"/>
    </ligand>
</feature>
<dbReference type="OrthoDB" id="9775031at2"/>
<dbReference type="UniPathway" id="UPA00973"/>
<feature type="binding site" evidence="18">
    <location>
        <position position="223"/>
    </location>
    <ligand>
        <name>Mg(2+)</name>
        <dbReference type="ChEBI" id="CHEBI:18420"/>
    </ligand>
</feature>
<evidence type="ECO:0000256" key="4">
    <source>
        <dbReference type="ARBA" id="ARBA00022490"/>
    </source>
</evidence>
<comment type="pathway">
    <text evidence="18">Nucleotide-sugar biosynthesis; UDP-N-acetyl-alpha-D-glucosamine biosynthesis; N-acetyl-alpha-D-glucosamine 1-phosphate from alpha-D-glucosamine 6-phosphate (route II): step 2/2.</text>
</comment>
<dbReference type="UniPathway" id="UPA00113">
    <property type="reaction ID" value="UER00532"/>
</dbReference>
<evidence type="ECO:0000256" key="8">
    <source>
        <dbReference type="ARBA" id="ARBA00022737"/>
    </source>
</evidence>
<comment type="catalytic activity">
    <reaction evidence="16 18">
        <text>N-acetyl-alpha-D-glucosamine 1-phosphate + UTP + H(+) = UDP-N-acetyl-alpha-D-glucosamine + diphosphate</text>
        <dbReference type="Rhea" id="RHEA:13509"/>
        <dbReference type="ChEBI" id="CHEBI:15378"/>
        <dbReference type="ChEBI" id="CHEBI:33019"/>
        <dbReference type="ChEBI" id="CHEBI:46398"/>
        <dbReference type="ChEBI" id="CHEBI:57705"/>
        <dbReference type="ChEBI" id="CHEBI:57776"/>
        <dbReference type="EC" id="2.7.7.23"/>
    </reaction>
</comment>
<dbReference type="Pfam" id="PF00132">
    <property type="entry name" value="Hexapep"/>
    <property type="match status" value="1"/>
</dbReference>
<keyword evidence="14 18" id="KW-0961">Cell wall biogenesis/degradation</keyword>
<feature type="binding site" evidence="18">
    <location>
        <position position="372"/>
    </location>
    <ligand>
        <name>UDP-N-acetyl-alpha-D-glucosamine</name>
        <dbReference type="ChEBI" id="CHEBI:57705"/>
    </ligand>
</feature>
<feature type="binding site" evidence="18">
    <location>
        <position position="418"/>
    </location>
    <ligand>
        <name>acetyl-CoA</name>
        <dbReference type="ChEBI" id="CHEBI:57288"/>
    </ligand>
</feature>
<dbReference type="SUPFAM" id="SSF53448">
    <property type="entry name" value="Nucleotide-diphospho-sugar transferases"/>
    <property type="match status" value="1"/>
</dbReference>
<dbReference type="GO" id="GO:0043886">
    <property type="term" value="F:structural constituent of carboxysome shell"/>
    <property type="evidence" value="ECO:0007669"/>
    <property type="project" value="UniProtKB-ARBA"/>
</dbReference>
<keyword evidence="5 18" id="KW-0808">Transferase</keyword>
<feature type="region of interest" description="Linker" evidence="18">
    <location>
        <begin position="226"/>
        <end position="246"/>
    </location>
</feature>
<keyword evidence="12 18" id="KW-0511">Multifunctional enzyme</keyword>
<evidence type="ECO:0000256" key="9">
    <source>
        <dbReference type="ARBA" id="ARBA00022842"/>
    </source>
</evidence>
<dbReference type="InterPro" id="IPR038009">
    <property type="entry name" value="GlmU_C_LbH"/>
</dbReference>
<keyword evidence="13 18" id="KW-0012">Acyltransferase</keyword>
<dbReference type="GO" id="GO:0071555">
    <property type="term" value="P:cell wall organization"/>
    <property type="evidence" value="ECO:0007669"/>
    <property type="project" value="UniProtKB-KW"/>
</dbReference>
<dbReference type="PANTHER" id="PTHR43584">
    <property type="entry name" value="NUCLEOTIDYL TRANSFERASE"/>
    <property type="match status" value="1"/>
</dbReference>
<evidence type="ECO:0000256" key="17">
    <source>
        <dbReference type="ARBA" id="ARBA00049628"/>
    </source>
</evidence>
<dbReference type="GO" id="GO:0019134">
    <property type="term" value="F:glucosamine-1-phosphate N-acetyltransferase activity"/>
    <property type="evidence" value="ECO:0007669"/>
    <property type="project" value="UniProtKB-UniRule"/>
</dbReference>
<dbReference type="HAMAP" id="MF_01631">
    <property type="entry name" value="GlmU"/>
    <property type="match status" value="1"/>
</dbReference>
<proteinExistence type="inferred from homology"/>
<dbReference type="GO" id="GO:0009245">
    <property type="term" value="P:lipid A biosynthetic process"/>
    <property type="evidence" value="ECO:0007669"/>
    <property type="project" value="UniProtKB-UniRule"/>
</dbReference>
<dbReference type="InterPro" id="IPR001451">
    <property type="entry name" value="Hexapep"/>
</dbReference>
<evidence type="ECO:0000256" key="16">
    <source>
        <dbReference type="ARBA" id="ARBA00048493"/>
    </source>
</evidence>
<dbReference type="Proteomes" id="UP000030345">
    <property type="component" value="Unassembled WGS sequence"/>
</dbReference>
<feature type="binding site" evidence="18">
    <location>
        <position position="140"/>
    </location>
    <ligand>
        <name>UDP-N-acetyl-alpha-D-glucosamine</name>
        <dbReference type="ChEBI" id="CHEBI:57705"/>
    </ligand>
</feature>
<evidence type="ECO:0000259" key="19">
    <source>
        <dbReference type="Pfam" id="PF12804"/>
    </source>
</evidence>
<dbReference type="InterPro" id="IPR025877">
    <property type="entry name" value="MobA-like_NTP_Trfase"/>
</dbReference>
<keyword evidence="10 18" id="KW-0133">Cell shape</keyword>
<feature type="region of interest" description="N-acetyltransferase" evidence="18">
    <location>
        <begin position="247"/>
        <end position="453"/>
    </location>
</feature>
<feature type="binding site" evidence="18">
    <location>
        <begin position="78"/>
        <end position="79"/>
    </location>
    <ligand>
        <name>UDP-N-acetyl-alpha-D-glucosamine</name>
        <dbReference type="ChEBI" id="CHEBI:57705"/>
    </ligand>
</feature>
<dbReference type="EC" id="2.3.1.157" evidence="18"/>
<dbReference type="GO" id="GO:0016020">
    <property type="term" value="C:membrane"/>
    <property type="evidence" value="ECO:0007669"/>
    <property type="project" value="GOC"/>
</dbReference>
<keyword evidence="7 18" id="KW-0479">Metal-binding</keyword>
<evidence type="ECO:0000256" key="14">
    <source>
        <dbReference type="ARBA" id="ARBA00023316"/>
    </source>
</evidence>
<evidence type="ECO:0000313" key="21">
    <source>
        <dbReference type="EMBL" id="KGG07917.1"/>
    </source>
</evidence>
<dbReference type="NCBIfam" id="NF010940">
    <property type="entry name" value="PRK14360.1"/>
    <property type="match status" value="1"/>
</dbReference>
<comment type="caution">
    <text evidence="18">Lacks conserved residue(s) required for the propagation of feature annotation.</text>
</comment>
<dbReference type="CDD" id="cd02540">
    <property type="entry name" value="GT2_GlmU_N_bac"/>
    <property type="match status" value="1"/>
</dbReference>
<dbReference type="InterPro" id="IPR056729">
    <property type="entry name" value="GMPPB_C"/>
</dbReference>
<dbReference type="GO" id="GO:0009252">
    <property type="term" value="P:peptidoglycan biosynthetic process"/>
    <property type="evidence" value="ECO:0007669"/>
    <property type="project" value="UniProtKB-UniRule"/>
</dbReference>
<comment type="pathway">
    <text evidence="18">Bacterial outer membrane biogenesis; LPS lipid A biosynthesis.</text>
</comment>
<dbReference type="GO" id="GO:0005737">
    <property type="term" value="C:cytoplasm"/>
    <property type="evidence" value="ECO:0007669"/>
    <property type="project" value="UniProtKB-SubCell"/>
</dbReference>
<keyword evidence="8 18" id="KW-0677">Repeat</keyword>
<feature type="binding site" evidence="18">
    <location>
        <position position="328"/>
    </location>
    <ligand>
        <name>UDP-N-acetyl-alpha-D-glucosamine</name>
        <dbReference type="ChEBI" id="CHEBI:57705"/>
    </ligand>
</feature>
<evidence type="ECO:0000256" key="13">
    <source>
        <dbReference type="ARBA" id="ARBA00023315"/>
    </source>
</evidence>
<dbReference type="InterPro" id="IPR029044">
    <property type="entry name" value="Nucleotide-diphossugar_trans"/>
</dbReference>
<dbReference type="InterPro" id="IPR050065">
    <property type="entry name" value="GlmU-like"/>
</dbReference>
<evidence type="ECO:0000256" key="12">
    <source>
        <dbReference type="ARBA" id="ARBA00023268"/>
    </source>
</evidence>
<feature type="binding site" evidence="18">
    <location>
        <position position="169"/>
    </location>
    <ligand>
        <name>UDP-N-acetyl-alpha-D-glucosamine</name>
        <dbReference type="ChEBI" id="CHEBI:57705"/>
    </ligand>
</feature>
<dbReference type="RefSeq" id="WP_032519286.1">
    <property type="nucleotide sequence ID" value="NZ_CP138981.1"/>
</dbReference>
<comment type="catalytic activity">
    <reaction evidence="15 18">
        <text>alpha-D-glucosamine 1-phosphate + acetyl-CoA = N-acetyl-alpha-D-glucosamine 1-phosphate + CoA + H(+)</text>
        <dbReference type="Rhea" id="RHEA:13725"/>
        <dbReference type="ChEBI" id="CHEBI:15378"/>
        <dbReference type="ChEBI" id="CHEBI:57287"/>
        <dbReference type="ChEBI" id="CHEBI:57288"/>
        <dbReference type="ChEBI" id="CHEBI:57776"/>
        <dbReference type="ChEBI" id="CHEBI:58516"/>
        <dbReference type="EC" id="2.3.1.157"/>
    </reaction>
</comment>
<evidence type="ECO:0000256" key="6">
    <source>
        <dbReference type="ARBA" id="ARBA00022695"/>
    </source>
</evidence>
<accession>A0A0A2B441</accession>
<protein>
    <recommendedName>
        <fullName evidence="18">Bifunctional protein GlmU</fullName>
    </recommendedName>
    <domain>
        <recommendedName>
            <fullName evidence="18">UDP-N-acetylglucosamine pyrophosphorylase</fullName>
            <ecNumber evidence="18">2.7.7.23</ecNumber>
        </recommendedName>
        <alternativeName>
            <fullName evidence="18">N-acetylglucosamine-1-phosphate uridyltransferase</fullName>
        </alternativeName>
    </domain>
    <domain>
        <recommendedName>
            <fullName evidence="18">Glucosamine-1-phosphate N-acetyltransferase</fullName>
            <ecNumber evidence="18">2.3.1.157</ecNumber>
        </recommendedName>
    </domain>
</protein>
<dbReference type="PANTHER" id="PTHR43584:SF3">
    <property type="entry name" value="BIFUNCTIONAL PROTEIN GLMU"/>
    <property type="match status" value="1"/>
</dbReference>
<feature type="binding site" evidence="18">
    <location>
        <position position="361"/>
    </location>
    <ligand>
        <name>UDP-N-acetyl-alpha-D-glucosamine</name>
        <dbReference type="ChEBI" id="CHEBI:57705"/>
    </ligand>
</feature>
<feature type="binding site" evidence="18">
    <location>
        <position position="375"/>
    </location>
    <ligand>
        <name>acetyl-CoA</name>
        <dbReference type="ChEBI" id="CHEBI:57288"/>
    </ligand>
</feature>
<evidence type="ECO:0000256" key="10">
    <source>
        <dbReference type="ARBA" id="ARBA00022960"/>
    </source>
</evidence>
<dbReference type="AlphaFoldDB" id="A0A0A2B441"/>
<keyword evidence="9 18" id="KW-0460">Magnesium</keyword>
<keyword evidence="11 18" id="KW-0573">Peptidoglycan synthesis</keyword>
<keyword evidence="6 18" id="KW-0548">Nucleotidyltransferase</keyword>
<dbReference type="Pfam" id="PF12804">
    <property type="entry name" value="NTP_transf_3"/>
    <property type="match status" value="1"/>
</dbReference>
<dbReference type="GO" id="GO:0006048">
    <property type="term" value="P:UDP-N-acetylglucosamine biosynthetic process"/>
    <property type="evidence" value="ECO:0007669"/>
    <property type="project" value="UniProtKB-UniPathway"/>
</dbReference>
<evidence type="ECO:0000256" key="7">
    <source>
        <dbReference type="ARBA" id="ARBA00022723"/>
    </source>
</evidence>
<feature type="binding site" evidence="18">
    <location>
        <position position="154"/>
    </location>
    <ligand>
        <name>UDP-N-acetyl-alpha-D-glucosamine</name>
        <dbReference type="ChEBI" id="CHEBI:57705"/>
    </ligand>
</feature>
<comment type="caution">
    <text evidence="21">The sequence shown here is derived from an EMBL/GenBank/DDBJ whole genome shotgun (WGS) entry which is preliminary data.</text>
</comment>
<feature type="binding site" evidence="18">
    <location>
        <position position="21"/>
    </location>
    <ligand>
        <name>UDP-N-acetyl-alpha-D-glucosamine</name>
        <dbReference type="ChEBI" id="CHEBI:57705"/>
    </ligand>
</feature>
<organism evidence="21 22">
    <name type="scientific">Prochlorococcus marinus str. SB</name>
    <dbReference type="NCBI Taxonomy" id="59926"/>
    <lineage>
        <taxon>Bacteria</taxon>
        <taxon>Bacillati</taxon>
        <taxon>Cyanobacteriota</taxon>
        <taxon>Cyanophyceae</taxon>
        <taxon>Synechococcales</taxon>
        <taxon>Prochlorococcaceae</taxon>
        <taxon>Prochlorococcus</taxon>
    </lineage>
</organism>
<feature type="binding site" evidence="18">
    <location>
        <position position="73"/>
    </location>
    <ligand>
        <name>UDP-N-acetyl-alpha-D-glucosamine</name>
        <dbReference type="ChEBI" id="CHEBI:57705"/>
    </ligand>
</feature>
<dbReference type="Pfam" id="PF14602">
    <property type="entry name" value="Hexapep_2"/>
    <property type="match status" value="1"/>
</dbReference>
<feature type="domain" description="Mannose-1-phosphate guanyltransferase C-terminal" evidence="20">
    <location>
        <begin position="318"/>
        <end position="377"/>
    </location>
</feature>
<dbReference type="GO" id="GO:0000287">
    <property type="term" value="F:magnesium ion binding"/>
    <property type="evidence" value="ECO:0007669"/>
    <property type="project" value="UniProtKB-UniRule"/>
</dbReference>
<evidence type="ECO:0000256" key="15">
    <source>
        <dbReference type="ARBA" id="ARBA00048247"/>
    </source>
</evidence>
<feature type="domain" description="MobA-like NTP transferase" evidence="19">
    <location>
        <begin position="5"/>
        <end position="137"/>
    </location>
</feature>
<feature type="binding site" evidence="18">
    <location>
        <position position="435"/>
    </location>
    <ligand>
        <name>acetyl-CoA</name>
        <dbReference type="ChEBI" id="CHEBI:57288"/>
    </ligand>
</feature>
<dbReference type="Gene3D" id="3.90.550.10">
    <property type="entry name" value="Spore Coat Polysaccharide Biosynthesis Protein SpsA, Chain A"/>
    <property type="match status" value="1"/>
</dbReference>
<dbReference type="Gene3D" id="2.160.10.10">
    <property type="entry name" value="Hexapeptide repeat proteins"/>
    <property type="match status" value="1"/>
</dbReference>
<evidence type="ECO:0000259" key="20">
    <source>
        <dbReference type="Pfam" id="PF25087"/>
    </source>
</evidence>
<feature type="binding site" evidence="18">
    <location>
        <position position="103"/>
    </location>
    <ligand>
        <name>Mg(2+)</name>
        <dbReference type="ChEBI" id="CHEBI:18420"/>
    </ligand>
</feature>
<dbReference type="GO" id="GO:0008360">
    <property type="term" value="P:regulation of cell shape"/>
    <property type="evidence" value="ECO:0007669"/>
    <property type="project" value="UniProtKB-KW"/>
</dbReference>
<feature type="region of interest" description="Pyrophosphorylase" evidence="18">
    <location>
        <begin position="1"/>
        <end position="225"/>
    </location>
</feature>
<evidence type="ECO:0000256" key="11">
    <source>
        <dbReference type="ARBA" id="ARBA00022984"/>
    </source>
</evidence>
<evidence type="ECO:0000256" key="18">
    <source>
        <dbReference type="HAMAP-Rule" id="MF_01631"/>
    </source>
</evidence>
<feature type="binding site" evidence="18">
    <location>
        <position position="223"/>
    </location>
    <ligand>
        <name>UDP-N-acetyl-alpha-D-glucosamine</name>
        <dbReference type="ChEBI" id="CHEBI:57705"/>
    </ligand>
</feature>
<dbReference type="GO" id="GO:0000902">
    <property type="term" value="P:cell morphogenesis"/>
    <property type="evidence" value="ECO:0007669"/>
    <property type="project" value="UniProtKB-UniRule"/>
</dbReference>
<dbReference type="STRING" id="59926.EV02_0585"/>
<feature type="active site" description="Proton acceptor" evidence="18">
    <location>
        <position position="358"/>
    </location>
</feature>
<dbReference type="EC" id="2.7.7.23" evidence="18"/>
<sequence length="453" mass="49853">MLSVAILAAGKGTRMESSLPKVLHKISGKSLLQRVIDSCVELKPDKIFVITGHKSKEVQKSIPNDKKIHVVVQEPQSGTGHAIQILCKEVKKHEGKLLVLNGDVPLIRPSTLKRLLCLHDSKNADVSLITTKKTNPHGYGRVFLKGSFIERIVEEKDCNNLERENPLINAGVYCFNWSNLSKIINTLQSNNNQKEIYLTDTISLLKNSSSLEVEDDGELQGINNRIQLSECEECIQNSIKEKHMLNGVTFTNKASCSISEEAEIGKDVIIEANTHIRGNTKINSHCIIGPNTFIENSNVGSNCEILNSTVYDSQLMDHIKIGPYSHIRPNSKISSDSKIGNFVEIKNSQLEEESKVNHLSYIGDSIIGRSTNIGAGTITANFDGQKKYQTKIGKNSSIGANTVFVAPINLGESVTTGAGSVITKDSKDNSLAISRTKQVNIENWKKRNPDLVN</sequence>
<evidence type="ECO:0000256" key="3">
    <source>
        <dbReference type="ARBA" id="ARBA00007947"/>
    </source>
</evidence>
<comment type="function">
    <text evidence="17 18">Catalyzes the last two sequential reactions in the de novo biosynthetic pathway for UDP-N-acetylglucosamine (UDP-GlcNAc). The C-terminal domain catalyzes the transfer of acetyl group from acetyl coenzyme A to glucosamine-1-phosphate (GlcN-1-P) to produce N-acetylglucosamine-1-phosphate (GlcNAc-1-P), which is converted into UDP-GlcNAc by the transfer of uridine 5-monophosphate (from uridine 5-triphosphate), a reaction catalyzed by the N-terminal domain.</text>
</comment>
<dbReference type="CDD" id="cd03353">
    <property type="entry name" value="LbH_GlmU_C"/>
    <property type="match status" value="1"/>
</dbReference>
<dbReference type="Pfam" id="PF25087">
    <property type="entry name" value="GMPPB_C"/>
    <property type="match status" value="1"/>
</dbReference>
<dbReference type="eggNOG" id="COG1207">
    <property type="taxonomic scope" value="Bacteria"/>
</dbReference>
<name>A0A0A2B441_PROMR</name>
<evidence type="ECO:0000313" key="22">
    <source>
        <dbReference type="Proteomes" id="UP000030345"/>
    </source>
</evidence>
<reference evidence="22" key="1">
    <citation type="journal article" date="2014" name="Sci. Data">
        <title>Genomes of diverse isolates of the marine cyanobacterium Prochlorococcus.</title>
        <authorList>
            <person name="Biller S."/>
            <person name="Berube P."/>
            <person name="Thompson J."/>
            <person name="Kelly L."/>
            <person name="Roggensack S."/>
            <person name="Awad L."/>
            <person name="Roache-Johnson K."/>
            <person name="Ding H."/>
            <person name="Giovannoni S.J."/>
            <person name="Moore L.R."/>
            <person name="Chisholm S.W."/>
        </authorList>
    </citation>
    <scope>NUCLEOTIDE SEQUENCE [LARGE SCALE GENOMIC DNA]</scope>
    <source>
        <strain evidence="22">SB</strain>
    </source>
</reference>
<keyword evidence="4 18" id="KW-0963">Cytoplasm</keyword>
<evidence type="ECO:0000256" key="2">
    <source>
        <dbReference type="ARBA" id="ARBA00007707"/>
    </source>
</evidence>
<evidence type="ECO:0000256" key="5">
    <source>
        <dbReference type="ARBA" id="ARBA00022679"/>
    </source>
</evidence>
<gene>
    <name evidence="18" type="primary">glmU</name>
    <name evidence="21" type="ORF">EV02_0585</name>
</gene>
<dbReference type="EMBL" id="JNAS01000002">
    <property type="protein sequence ID" value="KGG07917.1"/>
    <property type="molecule type" value="Genomic_DNA"/>
</dbReference>
<evidence type="ECO:0000256" key="1">
    <source>
        <dbReference type="ARBA" id="ARBA00004496"/>
    </source>
</evidence>
<comment type="similarity">
    <text evidence="2 18">In the C-terminal section; belongs to the transferase hexapeptide repeat family.</text>
</comment>
<comment type="similarity">
    <text evidence="3 18">In the N-terminal section; belongs to the N-acetylglucosamine-1-phosphate uridyltransferase family.</text>
</comment>
<comment type="pathway">
    <text evidence="18">Nucleotide-sugar biosynthesis; UDP-N-acetyl-alpha-D-glucosamine biosynthesis; UDP-N-acetyl-alpha-D-glucosamine from N-acetyl-alpha-D-glucosamine 1-phosphate: step 1/1.</text>
</comment>
<dbReference type="InterPro" id="IPR011004">
    <property type="entry name" value="Trimer_LpxA-like_sf"/>
</dbReference>
<dbReference type="GO" id="GO:0003977">
    <property type="term" value="F:UDP-N-acetylglucosamine diphosphorylase activity"/>
    <property type="evidence" value="ECO:0007669"/>
    <property type="project" value="UniProtKB-UniRule"/>
</dbReference>
<dbReference type="SUPFAM" id="SSF51161">
    <property type="entry name" value="Trimeric LpxA-like enzymes"/>
    <property type="match status" value="1"/>
</dbReference>
<dbReference type="InterPro" id="IPR005882">
    <property type="entry name" value="Bifunctional_GlmU"/>
</dbReference>
<feature type="binding site" evidence="18">
    <location>
        <position position="346"/>
    </location>
    <ligand>
        <name>UDP-N-acetyl-alpha-D-glucosamine</name>
        <dbReference type="ChEBI" id="CHEBI:57705"/>
    </ligand>
</feature>
<comment type="subunit">
    <text evidence="18">Homotrimer.</text>
</comment>
<comment type="subcellular location">
    <subcellularLocation>
        <location evidence="1 18">Cytoplasm</location>
    </subcellularLocation>
</comment>
<comment type="cofactor">
    <cofactor evidence="18">
        <name>Mg(2+)</name>
        <dbReference type="ChEBI" id="CHEBI:18420"/>
    </cofactor>
    <text evidence="18">Binds 1 Mg(2+) ion per subunit.</text>
</comment>
<dbReference type="NCBIfam" id="TIGR01173">
    <property type="entry name" value="glmU"/>
    <property type="match status" value="1"/>
</dbReference>
<dbReference type="GO" id="GO:0031470">
    <property type="term" value="C:carboxysome"/>
    <property type="evidence" value="ECO:0007669"/>
    <property type="project" value="UniProtKB-ARBA"/>
</dbReference>